<evidence type="ECO:0000313" key="2">
    <source>
        <dbReference type="Proteomes" id="UP000076502"/>
    </source>
</evidence>
<accession>A0A154PMX9</accession>
<dbReference type="EMBL" id="KQ434995">
    <property type="protein sequence ID" value="KZC13209.1"/>
    <property type="molecule type" value="Genomic_DNA"/>
</dbReference>
<sequence>MSGVCKMIRTAGLTIIGVKVYVTGEECIQPNVCQLIQAIVLGKSEFRYAN</sequence>
<gene>
    <name evidence="1" type="ORF">WN55_05886</name>
</gene>
<protein>
    <submittedName>
        <fullName evidence="1">Uncharacterized protein</fullName>
    </submittedName>
</protein>
<dbReference type="Proteomes" id="UP000076502">
    <property type="component" value="Unassembled WGS sequence"/>
</dbReference>
<evidence type="ECO:0000313" key="1">
    <source>
        <dbReference type="EMBL" id="KZC13209.1"/>
    </source>
</evidence>
<keyword evidence="2" id="KW-1185">Reference proteome</keyword>
<dbReference type="AlphaFoldDB" id="A0A154PMX9"/>
<reference evidence="1 2" key="1">
    <citation type="submission" date="2015-07" db="EMBL/GenBank/DDBJ databases">
        <title>The genome of Dufourea novaeangliae.</title>
        <authorList>
            <person name="Pan H."/>
            <person name="Kapheim K."/>
        </authorList>
    </citation>
    <scope>NUCLEOTIDE SEQUENCE [LARGE SCALE GENOMIC DNA]</scope>
    <source>
        <strain evidence="1">0120121106</strain>
        <tissue evidence="1">Whole body</tissue>
    </source>
</reference>
<organism evidence="1 2">
    <name type="scientific">Dufourea novaeangliae</name>
    <name type="common">Sweat bee</name>
    <dbReference type="NCBI Taxonomy" id="178035"/>
    <lineage>
        <taxon>Eukaryota</taxon>
        <taxon>Metazoa</taxon>
        <taxon>Ecdysozoa</taxon>
        <taxon>Arthropoda</taxon>
        <taxon>Hexapoda</taxon>
        <taxon>Insecta</taxon>
        <taxon>Pterygota</taxon>
        <taxon>Neoptera</taxon>
        <taxon>Endopterygota</taxon>
        <taxon>Hymenoptera</taxon>
        <taxon>Apocrita</taxon>
        <taxon>Aculeata</taxon>
        <taxon>Apoidea</taxon>
        <taxon>Anthophila</taxon>
        <taxon>Halictidae</taxon>
        <taxon>Rophitinae</taxon>
        <taxon>Dufourea</taxon>
    </lineage>
</organism>
<name>A0A154PMX9_DUFNO</name>
<proteinExistence type="predicted"/>